<dbReference type="Pfam" id="PF01906">
    <property type="entry name" value="YbjQ_1"/>
    <property type="match status" value="1"/>
</dbReference>
<dbReference type="OrthoDB" id="530049at2"/>
<sequence>MEFLLKLGLFLVLIAVGYWRGRRNERAHLRLLDNEEDAVTDVLIFATRYPPVSEHPLDPILVSGSAVIGSDYFRLFLAGLRKIVGGNYSAYEQLMERGRRHAIVRLKQEAKARGATMVFNVRIITSRISNSRGGEATQVEVLAYGTALVPAHGTVTDSPLHYVPGPELPVIEPQQAFKHRFSRYWLIAWFAIVLYVFFEAVSDRYLSPQWRYAVGAPWEIFWALSVVAAGLLCWRAIRAKTVASTYIVMTVLTIPVLVLALYFGVLRLNALLSDGPQHVRYIVQKGGALKPLDPTMPPLRLEYYSRTSTKEYWSQLPPGKEVKITLLRGVFGIYQYDLGPLAAHYEAFYRSER</sequence>
<dbReference type="InterPro" id="IPR002765">
    <property type="entry name" value="UPF0145_YbjQ-like"/>
</dbReference>
<comment type="similarity">
    <text evidence="1">Belongs to the UPF0145 family.</text>
</comment>
<dbReference type="STRING" id="1400863.BN873_610124"/>
<dbReference type="RefSeq" id="WP_048674686.1">
    <property type="nucleotide sequence ID" value="NZ_CBTJ020000071.1"/>
</dbReference>
<dbReference type="InterPro" id="IPR035439">
    <property type="entry name" value="UPF0145_dom_sf"/>
</dbReference>
<dbReference type="Gene3D" id="3.30.110.70">
    <property type="entry name" value="Hypothetical protein apc22750. Chain B"/>
    <property type="match status" value="1"/>
</dbReference>
<dbReference type="AlphaFoldDB" id="W6M7W1"/>
<reference evidence="3" key="1">
    <citation type="submission" date="2013-07" db="EMBL/GenBank/DDBJ databases">
        <authorList>
            <person name="McIlroy S."/>
        </authorList>
    </citation>
    <scope>NUCLEOTIDE SEQUENCE [LARGE SCALE GENOMIC DNA]</scope>
    <source>
        <strain evidence="3">Run_A_D11</strain>
    </source>
</reference>
<feature type="transmembrane region" description="Helical" evidence="2">
    <location>
        <begin position="210"/>
        <end position="234"/>
    </location>
</feature>
<keyword evidence="2" id="KW-1133">Transmembrane helix</keyword>
<evidence type="ECO:0000256" key="2">
    <source>
        <dbReference type="SAM" id="Phobius"/>
    </source>
</evidence>
<feature type="transmembrane region" description="Helical" evidence="2">
    <location>
        <begin position="246"/>
        <end position="265"/>
    </location>
</feature>
<comment type="caution">
    <text evidence="3">The sequence shown here is derived from an EMBL/GenBank/DDBJ whole genome shotgun (WGS) entry which is preliminary data.</text>
</comment>
<dbReference type="PANTHER" id="PTHR34068:SF1">
    <property type="entry name" value="UPF0145 PROTEIN YBJQ"/>
    <property type="match status" value="1"/>
</dbReference>
<proteinExistence type="inferred from homology"/>
<dbReference type="PANTHER" id="PTHR34068">
    <property type="entry name" value="UPF0145 PROTEIN YBJQ"/>
    <property type="match status" value="1"/>
</dbReference>
<gene>
    <name evidence="3" type="ORF">BN873_610124</name>
</gene>
<evidence type="ECO:0000256" key="1">
    <source>
        <dbReference type="ARBA" id="ARBA00010751"/>
    </source>
</evidence>
<name>W6M7W1_9GAMM</name>
<reference evidence="3" key="2">
    <citation type="submission" date="2014-03" db="EMBL/GenBank/DDBJ databases">
        <title>Candidatus Competibacter-lineage genomes retrieved from metagenomes reveal functional metabolic diversity.</title>
        <authorList>
            <person name="McIlroy S.J."/>
            <person name="Albertsen M."/>
            <person name="Andresen E.K."/>
            <person name="Saunders A.M."/>
            <person name="Kristiansen R."/>
            <person name="Stokholm-Bjerregaard M."/>
            <person name="Nielsen K.L."/>
            <person name="Nielsen P.H."/>
        </authorList>
    </citation>
    <scope>NUCLEOTIDE SEQUENCE</scope>
    <source>
        <strain evidence="3">Run_A_D11</strain>
    </source>
</reference>
<protein>
    <recommendedName>
        <fullName evidence="5">YbjQ family protein</fullName>
    </recommendedName>
</protein>
<feature type="transmembrane region" description="Helical" evidence="2">
    <location>
        <begin position="181"/>
        <end position="198"/>
    </location>
</feature>
<dbReference type="SUPFAM" id="SSF117782">
    <property type="entry name" value="YbjQ-like"/>
    <property type="match status" value="1"/>
</dbReference>
<keyword evidence="2" id="KW-0472">Membrane</keyword>
<evidence type="ECO:0000313" key="4">
    <source>
        <dbReference type="Proteomes" id="UP000035760"/>
    </source>
</evidence>
<evidence type="ECO:0000313" key="3">
    <source>
        <dbReference type="EMBL" id="CDI03727.1"/>
    </source>
</evidence>
<keyword evidence="4" id="KW-1185">Reference proteome</keyword>
<evidence type="ECO:0008006" key="5">
    <source>
        <dbReference type="Google" id="ProtNLM"/>
    </source>
</evidence>
<feature type="transmembrane region" description="Helical" evidence="2">
    <location>
        <begin position="6"/>
        <end position="21"/>
    </location>
</feature>
<dbReference type="Proteomes" id="UP000035760">
    <property type="component" value="Unassembled WGS sequence"/>
</dbReference>
<accession>W6M7W1</accession>
<organism evidence="3 4">
    <name type="scientific">Candidatus Competibacter denitrificans Run_A_D11</name>
    <dbReference type="NCBI Taxonomy" id="1400863"/>
    <lineage>
        <taxon>Bacteria</taxon>
        <taxon>Pseudomonadati</taxon>
        <taxon>Pseudomonadota</taxon>
        <taxon>Gammaproteobacteria</taxon>
        <taxon>Candidatus Competibacteraceae</taxon>
        <taxon>Candidatus Competibacter</taxon>
    </lineage>
</organism>
<keyword evidence="2" id="KW-0812">Transmembrane</keyword>
<dbReference type="EMBL" id="CBTJ020000071">
    <property type="protein sequence ID" value="CDI03727.1"/>
    <property type="molecule type" value="Genomic_DNA"/>
</dbReference>